<dbReference type="PANTHER" id="PTHR46891:SF12">
    <property type="entry name" value="SERPENTINE RECEPTOR, CLASS H"/>
    <property type="match status" value="1"/>
</dbReference>
<dbReference type="KEGG" id="cel:CELE_F07B10.7"/>
<gene>
    <name evidence="2" type="ORF">CELE_F07B10.7</name>
    <name evidence="2 4" type="ORF">F07B10.7</name>
</gene>
<name>D9N140_CAEEL</name>
<dbReference type="AlphaFoldDB" id="D9N140"/>
<dbReference type="RefSeq" id="NP_001256311.1">
    <property type="nucleotide sequence ID" value="NM_001269382.1"/>
</dbReference>
<keyword evidence="2" id="KW-0675">Receptor</keyword>
<sequence length="214" mass="24653">MENPNNIISCDFNQYPAWKNFLVLWAPVYGLPVYVAAVYLLRVHSENQSHYVLASQSIAVLLNYIELADMSSFFFPQYVIPVLGVQVDGILRDVYPRAAVYLIIGMTTHHVINSTTLFTAHCRLMLLSKSLTIQNDSIVRFVKLSNKFAYVGYILLVAAVFDYIYYSLLTQAHQGTAFTLFYVLSHSKIRKVFRRWLRPPRINSDRVFQLSNTK</sequence>
<reference evidence="2 3" key="1">
    <citation type="journal article" date="1998" name="Science">
        <title>Genome sequence of the nematode C. elegans: a platform for investigating biology.</title>
        <authorList>
            <consortium name="The C. elegans sequencing consortium"/>
            <person name="Sulson J.E."/>
            <person name="Waterston R."/>
        </authorList>
    </citation>
    <scope>NUCLEOTIDE SEQUENCE [LARGE SCALE GENOMIC DNA]</scope>
    <source>
        <strain evidence="2 3">Bristol N2</strain>
    </source>
</reference>
<dbReference type="CTD" id="6418715"/>
<keyword evidence="1" id="KW-0812">Transmembrane</keyword>
<keyword evidence="3" id="KW-1185">Reference proteome</keyword>
<dbReference type="HOGENOM" id="CLU_1289990_0_0_1"/>
<organism evidence="2 3">
    <name type="scientific">Caenorhabditis elegans</name>
    <dbReference type="NCBI Taxonomy" id="6239"/>
    <lineage>
        <taxon>Eukaryota</taxon>
        <taxon>Metazoa</taxon>
        <taxon>Ecdysozoa</taxon>
        <taxon>Nematoda</taxon>
        <taxon>Chromadorea</taxon>
        <taxon>Rhabditida</taxon>
        <taxon>Rhabditina</taxon>
        <taxon>Rhabditomorpha</taxon>
        <taxon>Rhabditoidea</taxon>
        <taxon>Rhabditidae</taxon>
        <taxon>Peloderinae</taxon>
        <taxon>Caenorhabditis</taxon>
    </lineage>
</organism>
<protein>
    <submittedName>
        <fullName evidence="2">Serpentine Receptor, class H</fullName>
    </submittedName>
</protein>
<feature type="transmembrane region" description="Helical" evidence="1">
    <location>
        <begin position="22"/>
        <end position="41"/>
    </location>
</feature>
<dbReference type="AGR" id="WB:WBGene00077514"/>
<dbReference type="GeneID" id="6418715"/>
<feature type="transmembrane region" description="Helical" evidence="1">
    <location>
        <begin position="148"/>
        <end position="166"/>
    </location>
</feature>
<dbReference type="PANTHER" id="PTHR46891">
    <property type="entry name" value="SERPENTINE RECEPTOR, CLASS H-RELATED"/>
    <property type="match status" value="1"/>
</dbReference>
<evidence type="ECO:0000313" key="2">
    <source>
        <dbReference type="EMBL" id="CBO23610.1"/>
    </source>
</evidence>
<accession>D9N140</accession>
<keyword evidence="1" id="KW-1133">Transmembrane helix</keyword>
<proteinExistence type="predicted"/>
<evidence type="ECO:0000256" key="1">
    <source>
        <dbReference type="SAM" id="Phobius"/>
    </source>
</evidence>
<dbReference type="EMBL" id="BX284605">
    <property type="protein sequence ID" value="CBO23610.1"/>
    <property type="molecule type" value="Genomic_DNA"/>
</dbReference>
<keyword evidence="1" id="KW-0472">Membrane</keyword>
<dbReference type="Proteomes" id="UP000001940">
    <property type="component" value="Chromosome V"/>
</dbReference>
<dbReference type="WormBase" id="F07B10.7b">
    <property type="protein sequence ID" value="CE45208"/>
    <property type="gene ID" value="WBGene00077514"/>
</dbReference>
<dbReference type="ExpressionAtlas" id="D9N140">
    <property type="expression patterns" value="baseline"/>
</dbReference>
<evidence type="ECO:0000313" key="4">
    <source>
        <dbReference type="WormBase" id="F07B10.7b"/>
    </source>
</evidence>
<evidence type="ECO:0000313" key="3">
    <source>
        <dbReference type="Proteomes" id="UP000001940"/>
    </source>
</evidence>